<keyword evidence="3" id="KW-1185">Reference proteome</keyword>
<feature type="transmembrane region" description="Helical" evidence="1">
    <location>
        <begin position="170"/>
        <end position="200"/>
    </location>
</feature>
<evidence type="ECO:0000313" key="2">
    <source>
        <dbReference type="EMBL" id="SKC16817.1"/>
    </source>
</evidence>
<feature type="transmembrane region" description="Helical" evidence="1">
    <location>
        <begin position="89"/>
        <end position="107"/>
    </location>
</feature>
<keyword evidence="1" id="KW-0812">Transmembrane</keyword>
<keyword evidence="1" id="KW-0472">Membrane</keyword>
<keyword evidence="1" id="KW-1133">Transmembrane helix</keyword>
<evidence type="ECO:0000256" key="1">
    <source>
        <dbReference type="SAM" id="Phobius"/>
    </source>
</evidence>
<gene>
    <name evidence="2" type="ORF">SAMN05660293_05047</name>
</gene>
<dbReference type="Proteomes" id="UP000190897">
    <property type="component" value="Unassembled WGS sequence"/>
</dbReference>
<feature type="transmembrane region" description="Helical" evidence="1">
    <location>
        <begin position="119"/>
        <end position="136"/>
    </location>
</feature>
<dbReference type="OrthoDB" id="951280at2"/>
<dbReference type="AlphaFoldDB" id="A0A1T5H825"/>
<feature type="transmembrane region" description="Helical" evidence="1">
    <location>
        <begin position="352"/>
        <end position="368"/>
    </location>
</feature>
<organism evidence="2 3">
    <name type="scientific">Dyadobacter psychrophilus</name>
    <dbReference type="NCBI Taxonomy" id="651661"/>
    <lineage>
        <taxon>Bacteria</taxon>
        <taxon>Pseudomonadati</taxon>
        <taxon>Bacteroidota</taxon>
        <taxon>Cytophagia</taxon>
        <taxon>Cytophagales</taxon>
        <taxon>Spirosomataceae</taxon>
        <taxon>Dyadobacter</taxon>
    </lineage>
</organism>
<feature type="transmembrane region" description="Helical" evidence="1">
    <location>
        <begin position="239"/>
        <end position="256"/>
    </location>
</feature>
<proteinExistence type="predicted"/>
<sequence>MPKYLPIGLSIAIFLIFCVTLFTNTLNIPSFDDYDTTLGFIKRIFFDDYRAKGKFEILFGRHNEHRIVFSRLAAAAYFGVFHQVDFENLVFFQNLLLICFFKLMLKIMDQNRLLSGESVLFTTVFLFSLGFWQVTFFYWGGIQHYTVFFFCFLSLFLLDKSKSIKSFSFFLAILAVIIAVFSFGNGFLGLLLGAFLLFVQKKWPQLIVWSIITAILLWITFVLGSQVIDKHNVEFNFDWMKSLLLTFLGSFVYINPASNHYINIYFCMIVGTTVLFVWIWLFFKGYARQNPLLYCLLSMPVLTGIIISISRFESKAGGGIAPRYMFFTATIPVILLLIFLDMKILRRRHLRVLAYSGVLLWGIVFFNNRKALTEMNRDLAHRVIAWQEDPETRLIHYHEAKPYSEAMQWAVDNKVVKIPDLNEFRETESVQN</sequence>
<feature type="transmembrane region" description="Helical" evidence="1">
    <location>
        <begin position="262"/>
        <end position="283"/>
    </location>
</feature>
<feature type="transmembrane region" description="Helical" evidence="1">
    <location>
        <begin position="206"/>
        <end position="227"/>
    </location>
</feature>
<name>A0A1T5H825_9BACT</name>
<dbReference type="STRING" id="651661.SAMN05660293_05047"/>
<dbReference type="RefSeq" id="WP_082217494.1">
    <property type="nucleotide sequence ID" value="NZ_FUZA01000009.1"/>
</dbReference>
<feature type="transmembrane region" description="Helical" evidence="1">
    <location>
        <begin position="292"/>
        <end position="312"/>
    </location>
</feature>
<reference evidence="3" key="1">
    <citation type="submission" date="2017-02" db="EMBL/GenBank/DDBJ databases">
        <authorList>
            <person name="Varghese N."/>
            <person name="Submissions S."/>
        </authorList>
    </citation>
    <scope>NUCLEOTIDE SEQUENCE [LARGE SCALE GENOMIC DNA]</scope>
    <source>
        <strain evidence="3">DSM 22270</strain>
    </source>
</reference>
<accession>A0A1T5H825</accession>
<feature type="transmembrane region" description="Helical" evidence="1">
    <location>
        <begin position="7"/>
        <end position="26"/>
    </location>
</feature>
<feature type="transmembrane region" description="Helical" evidence="1">
    <location>
        <begin position="142"/>
        <end position="158"/>
    </location>
</feature>
<protein>
    <submittedName>
        <fullName evidence="2">Uncharacterized protein</fullName>
    </submittedName>
</protein>
<dbReference type="EMBL" id="FUZA01000009">
    <property type="protein sequence ID" value="SKC16817.1"/>
    <property type="molecule type" value="Genomic_DNA"/>
</dbReference>
<evidence type="ECO:0000313" key="3">
    <source>
        <dbReference type="Proteomes" id="UP000190897"/>
    </source>
</evidence>
<feature type="transmembrane region" description="Helical" evidence="1">
    <location>
        <begin position="324"/>
        <end position="340"/>
    </location>
</feature>